<keyword evidence="4 6" id="KW-1133">Transmembrane helix</keyword>
<evidence type="ECO:0000313" key="7">
    <source>
        <dbReference type="EMBL" id="OVE82864.1"/>
    </source>
</evidence>
<feature type="transmembrane region" description="Helical" evidence="6">
    <location>
        <begin position="265"/>
        <end position="288"/>
    </location>
</feature>
<feature type="transmembrane region" description="Helical" evidence="6">
    <location>
        <begin position="237"/>
        <end position="258"/>
    </location>
</feature>
<feature type="transmembrane region" description="Helical" evidence="6">
    <location>
        <begin position="214"/>
        <end position="231"/>
    </location>
</feature>
<dbReference type="PANTHER" id="PTHR21716">
    <property type="entry name" value="TRANSMEMBRANE PROTEIN"/>
    <property type="match status" value="1"/>
</dbReference>
<comment type="subcellular location">
    <subcellularLocation>
        <location evidence="1">Membrane</location>
        <topology evidence="1">Multi-pass membrane protein</topology>
    </subcellularLocation>
</comment>
<protein>
    <submittedName>
        <fullName evidence="7">AI-2E family transporter</fullName>
    </submittedName>
</protein>
<evidence type="ECO:0000256" key="5">
    <source>
        <dbReference type="ARBA" id="ARBA00023136"/>
    </source>
</evidence>
<dbReference type="RefSeq" id="WP_087715671.1">
    <property type="nucleotide sequence ID" value="NZ_MWPH01000006.1"/>
</dbReference>
<feature type="transmembrane region" description="Helical" evidence="6">
    <location>
        <begin position="308"/>
        <end position="332"/>
    </location>
</feature>
<evidence type="ECO:0000256" key="6">
    <source>
        <dbReference type="SAM" id="Phobius"/>
    </source>
</evidence>
<gene>
    <name evidence="7" type="ORF">B2G88_18980</name>
</gene>
<keyword evidence="8" id="KW-1185">Reference proteome</keyword>
<evidence type="ECO:0000256" key="1">
    <source>
        <dbReference type="ARBA" id="ARBA00004141"/>
    </source>
</evidence>
<evidence type="ECO:0000313" key="8">
    <source>
        <dbReference type="Proteomes" id="UP000196084"/>
    </source>
</evidence>
<sequence>MDLRIGFLLLLVALLGAISVLLALPLLQYIMAAVLLAFVLFPLHDRLEGRTVRVRGTAITISPRVSAGVVTVFGILATVIPLLIFTVLLLQTVLSFVNDLGDVDLVETARTTARELGFDETVLNGLEAALSSELEGFLNRGLEFALQELLRLLDTSFQVGLGLLVLVFLLYYFLVDGRRLVAWIGSVAPIDDEVRRELIDEVDAVTWAVLRSHVLVAIAEGVLGGIGLYVLGVPNVAFWTVVMIIVSFLPAIGVWLVWGPIVGYLFVMGDSVGASLLLVYGFTVLSVVDNYLRAVLVDLESGVHPGTVLIGVIGGLYLFGMLGLLLGPVLLATFKAVVEVFSEAYDPAERTERTPSP</sequence>
<comment type="similarity">
    <text evidence="2">Belongs to the autoinducer-2 exporter (AI-2E) (TC 2.A.86) family.</text>
</comment>
<dbReference type="GO" id="GO:0016020">
    <property type="term" value="C:membrane"/>
    <property type="evidence" value="ECO:0007669"/>
    <property type="project" value="UniProtKB-SubCell"/>
</dbReference>
<dbReference type="EMBL" id="MWPH01000006">
    <property type="protein sequence ID" value="OVE82864.1"/>
    <property type="molecule type" value="Genomic_DNA"/>
</dbReference>
<keyword evidence="5 6" id="KW-0472">Membrane</keyword>
<keyword evidence="3 6" id="KW-0812">Transmembrane</keyword>
<evidence type="ECO:0000256" key="2">
    <source>
        <dbReference type="ARBA" id="ARBA00009773"/>
    </source>
</evidence>
<reference evidence="7 8" key="1">
    <citation type="submission" date="2017-02" db="EMBL/GenBank/DDBJ databases">
        <title>Natronthermophilus aegyptiacus gen. nov.,sp. nov., an aerobic, extremely halophilic alkalithermophilic archaeon isolated from the athalassohaline Wadi An Natrun, Egypt.</title>
        <authorList>
            <person name="Zhao B."/>
        </authorList>
    </citation>
    <scope>NUCLEOTIDE SEQUENCE [LARGE SCALE GENOMIC DNA]</scope>
    <source>
        <strain evidence="7 8">CGMCC 1.3597</strain>
    </source>
</reference>
<name>A0A202E3S7_9EURY</name>
<dbReference type="InterPro" id="IPR002549">
    <property type="entry name" value="AI-2E-like"/>
</dbReference>
<evidence type="ECO:0000256" key="4">
    <source>
        <dbReference type="ARBA" id="ARBA00022989"/>
    </source>
</evidence>
<feature type="transmembrane region" description="Helical" evidence="6">
    <location>
        <begin position="26"/>
        <end position="44"/>
    </location>
</feature>
<dbReference type="AlphaFoldDB" id="A0A202E3S7"/>
<organism evidence="7 8">
    <name type="scientific">Natronolimnobius baerhuensis</name>
    <dbReference type="NCBI Taxonomy" id="253108"/>
    <lineage>
        <taxon>Archaea</taxon>
        <taxon>Methanobacteriati</taxon>
        <taxon>Methanobacteriota</taxon>
        <taxon>Stenosarchaea group</taxon>
        <taxon>Halobacteria</taxon>
        <taxon>Halobacteriales</taxon>
        <taxon>Natrialbaceae</taxon>
        <taxon>Natronolimnobius</taxon>
    </lineage>
</organism>
<dbReference type="OrthoDB" id="137390at2157"/>
<dbReference type="Pfam" id="PF01594">
    <property type="entry name" value="AI-2E_transport"/>
    <property type="match status" value="1"/>
</dbReference>
<comment type="caution">
    <text evidence="7">The sequence shown here is derived from an EMBL/GenBank/DDBJ whole genome shotgun (WGS) entry which is preliminary data.</text>
</comment>
<evidence type="ECO:0000256" key="3">
    <source>
        <dbReference type="ARBA" id="ARBA00022692"/>
    </source>
</evidence>
<feature type="transmembrane region" description="Helical" evidence="6">
    <location>
        <begin position="156"/>
        <end position="174"/>
    </location>
</feature>
<accession>A0A202E3S7</accession>
<proteinExistence type="inferred from homology"/>
<feature type="transmembrane region" description="Helical" evidence="6">
    <location>
        <begin position="65"/>
        <end position="90"/>
    </location>
</feature>
<dbReference type="Proteomes" id="UP000196084">
    <property type="component" value="Unassembled WGS sequence"/>
</dbReference>
<dbReference type="PANTHER" id="PTHR21716:SF4">
    <property type="entry name" value="TRANSMEMBRANE PROTEIN 245"/>
    <property type="match status" value="1"/>
</dbReference>